<accession>A0ABQ9DP58</accession>
<feature type="region of interest" description="Disordered" evidence="1">
    <location>
        <begin position="305"/>
        <end position="327"/>
    </location>
</feature>
<sequence>MEGQSGGMELHLLQLCCLPLPGAAERSSGKMTITLGNQWKKDVREKHSSACCCCSQVLSQFRGETGEALIEDQSDSLEPGKGLSPFWEVGKDLRTLSRPVAQSGCTLMEETHMKKSGKKEEKKVIQVKCEGLSQSVHNHKEMAEKIGQQVSCIAHTVCEEVRQGSDTPELADSDKYVIFVNLSGLSPVSAAGSPLLGDGIDDPPTFQAGDLNELLPEHPLGGNAVGPSGTVKGSDASSGSRILCNFCSTLTAIEDQKYGLSLKDKHRVLVQNLKTPIYMLELLLRTAVDHDYAFEESPTAKCGGETTCLSRNPAAKPQHPLKPGEDL</sequence>
<dbReference type="Proteomes" id="UP001145742">
    <property type="component" value="Unassembled WGS sequence"/>
</dbReference>
<reference evidence="3" key="1">
    <citation type="submission" date="2019-10" db="EMBL/GenBank/DDBJ databases">
        <authorList>
            <person name="Soares A.E.R."/>
            <person name="Aleixo A."/>
            <person name="Schneider P."/>
            <person name="Miyaki C.Y."/>
            <person name="Schneider M.P."/>
            <person name="Mello C."/>
            <person name="Vasconcelos A.T.R."/>
        </authorList>
    </citation>
    <scope>NUCLEOTIDE SEQUENCE</scope>
    <source>
        <tissue evidence="3">Muscle</tissue>
    </source>
</reference>
<evidence type="ECO:0000256" key="2">
    <source>
        <dbReference type="SAM" id="SignalP"/>
    </source>
</evidence>
<feature type="signal peptide" evidence="2">
    <location>
        <begin position="1"/>
        <end position="24"/>
    </location>
</feature>
<organism evidence="3 4">
    <name type="scientific">Willisornis vidua</name>
    <name type="common">Xingu scale-backed antbird</name>
    <dbReference type="NCBI Taxonomy" id="1566151"/>
    <lineage>
        <taxon>Eukaryota</taxon>
        <taxon>Metazoa</taxon>
        <taxon>Chordata</taxon>
        <taxon>Craniata</taxon>
        <taxon>Vertebrata</taxon>
        <taxon>Euteleostomi</taxon>
        <taxon>Archelosauria</taxon>
        <taxon>Archosauria</taxon>
        <taxon>Dinosauria</taxon>
        <taxon>Saurischia</taxon>
        <taxon>Theropoda</taxon>
        <taxon>Coelurosauria</taxon>
        <taxon>Aves</taxon>
        <taxon>Neognathae</taxon>
        <taxon>Neoaves</taxon>
        <taxon>Telluraves</taxon>
        <taxon>Australaves</taxon>
        <taxon>Passeriformes</taxon>
        <taxon>Thamnophilidae</taxon>
        <taxon>Willisornis</taxon>
    </lineage>
</organism>
<keyword evidence="2" id="KW-0732">Signal</keyword>
<feature type="chain" id="PRO_5046970776" evidence="2">
    <location>
        <begin position="25"/>
        <end position="327"/>
    </location>
</feature>
<comment type="caution">
    <text evidence="3">The sequence shown here is derived from an EMBL/GenBank/DDBJ whole genome shotgun (WGS) entry which is preliminary data.</text>
</comment>
<name>A0ABQ9DP58_9PASS</name>
<proteinExistence type="predicted"/>
<evidence type="ECO:0000256" key="1">
    <source>
        <dbReference type="SAM" id="MobiDB-lite"/>
    </source>
</evidence>
<keyword evidence="4" id="KW-1185">Reference proteome</keyword>
<protein>
    <submittedName>
        <fullName evidence="3">Uncharacterized protein</fullName>
    </submittedName>
</protein>
<evidence type="ECO:0000313" key="3">
    <source>
        <dbReference type="EMBL" id="KAJ7423716.1"/>
    </source>
</evidence>
<gene>
    <name evidence="3" type="ORF">WISP_32110</name>
</gene>
<dbReference type="EMBL" id="WHWB01032781">
    <property type="protein sequence ID" value="KAJ7423716.1"/>
    <property type="molecule type" value="Genomic_DNA"/>
</dbReference>
<evidence type="ECO:0000313" key="4">
    <source>
        <dbReference type="Proteomes" id="UP001145742"/>
    </source>
</evidence>